<protein>
    <recommendedName>
        <fullName evidence="4">Transcription antitermination protein RfaH</fullName>
    </recommendedName>
</protein>
<evidence type="ECO:0000256" key="1">
    <source>
        <dbReference type="ARBA" id="ARBA00022814"/>
    </source>
</evidence>
<sequence length="163" mass="18711">MKRWYLLYCKRGDQQRAQAHLENQGVEVYYPKLVMEKRVRGKRTQKVEPLFPSYMFVRFDYEQGPSFTTVRSTRGVSDFIRTGAYPTELQGDLVYTLKQQEQAQEVVTCNTPSIGDKVEISSGQFSGVDAIYQEADGETRSILLITMINKKVAVKIDNKDLVL</sequence>
<keyword evidence="3 4" id="KW-0804">Transcription</keyword>
<dbReference type="HAMAP" id="MF_00951">
    <property type="entry name" value="RfaH"/>
    <property type="match status" value="1"/>
</dbReference>
<dbReference type="Gene3D" id="3.30.70.940">
    <property type="entry name" value="NusG, N-terminal domain"/>
    <property type="match status" value="1"/>
</dbReference>
<comment type="similarity">
    <text evidence="4">Belongs to the RfaH family.</text>
</comment>
<dbReference type="InterPro" id="IPR006645">
    <property type="entry name" value="NGN-like_dom"/>
</dbReference>
<comment type="function">
    <text evidence="4">Enhances distal genes transcription elongation in a specialized subset of operons that encode extracytoplasmic components.</text>
</comment>
<evidence type="ECO:0000256" key="3">
    <source>
        <dbReference type="ARBA" id="ARBA00023163"/>
    </source>
</evidence>
<dbReference type="GO" id="GO:0005829">
    <property type="term" value="C:cytosol"/>
    <property type="evidence" value="ECO:0007669"/>
    <property type="project" value="TreeGrafter"/>
</dbReference>
<comment type="caution">
    <text evidence="6">The sequence shown here is derived from an EMBL/GenBank/DDBJ whole genome shotgun (WGS) entry which is preliminary data.</text>
</comment>
<evidence type="ECO:0000313" key="7">
    <source>
        <dbReference type="Proteomes" id="UP000016562"/>
    </source>
</evidence>
<dbReference type="NCBIfam" id="TIGR01955">
    <property type="entry name" value="RfaH"/>
    <property type="match status" value="1"/>
</dbReference>
<keyword evidence="2 4" id="KW-0805">Transcription regulation</keyword>
<dbReference type="SUPFAM" id="SSF82679">
    <property type="entry name" value="N-utilization substance G protein NusG, N-terminal domain"/>
    <property type="match status" value="1"/>
</dbReference>
<dbReference type="PANTHER" id="PTHR30265:SF7">
    <property type="entry name" value="TRANSCRIPTION ANTITERMINATION PROTEIN RFAH"/>
    <property type="match status" value="1"/>
</dbReference>
<dbReference type="STRING" id="1219080.VEZ01S_01_00460"/>
<accession>U3AYH0</accession>
<evidence type="ECO:0000313" key="6">
    <source>
        <dbReference type="EMBL" id="GAD78267.1"/>
    </source>
</evidence>
<evidence type="ECO:0000256" key="4">
    <source>
        <dbReference type="HAMAP-Rule" id="MF_00951"/>
    </source>
</evidence>
<dbReference type="PANTHER" id="PTHR30265">
    <property type="entry name" value="RHO-INTERACTING TRANSCRIPTION TERMINATION FACTOR NUSG"/>
    <property type="match status" value="1"/>
</dbReference>
<keyword evidence="7" id="KW-1185">Reference proteome</keyword>
<reference evidence="6 7" key="1">
    <citation type="submission" date="2013-09" db="EMBL/GenBank/DDBJ databases">
        <title>Whole genome shotgun sequence of Vibrio ezurae NBRC 102218.</title>
        <authorList>
            <person name="Yoshida I."/>
            <person name="Hosoyama A."/>
            <person name="Numata M."/>
            <person name="Hashimoto M."/>
            <person name="Hosoyama Y."/>
            <person name="Tsuchikane K."/>
            <person name="Noguchi M."/>
            <person name="Hirakata S."/>
            <person name="Ichikawa N."/>
            <person name="Ohji S."/>
            <person name="Yamazoe A."/>
            <person name="Fujita N."/>
        </authorList>
    </citation>
    <scope>NUCLEOTIDE SEQUENCE [LARGE SCALE GENOMIC DNA]</scope>
    <source>
        <strain evidence="6 7">NBRC 102218</strain>
    </source>
</reference>
<dbReference type="RefSeq" id="WP_021711992.1">
    <property type="nucleotide sequence ID" value="NZ_BATM01000001.1"/>
</dbReference>
<organism evidence="6 7">
    <name type="scientific">Vibrio ezurae NBRC 102218</name>
    <dbReference type="NCBI Taxonomy" id="1219080"/>
    <lineage>
        <taxon>Bacteria</taxon>
        <taxon>Pseudomonadati</taxon>
        <taxon>Pseudomonadota</taxon>
        <taxon>Gammaproteobacteria</taxon>
        <taxon>Vibrionales</taxon>
        <taxon>Vibrionaceae</taxon>
        <taxon>Vibrio</taxon>
    </lineage>
</organism>
<evidence type="ECO:0000259" key="5">
    <source>
        <dbReference type="SMART" id="SM00738"/>
    </source>
</evidence>
<dbReference type="AlphaFoldDB" id="U3AYH0"/>
<comment type="subunit">
    <text evidence="4">Interacts with both the nontemplate DNA and the RNA polymerase (RNAP).</text>
</comment>
<dbReference type="InterPro" id="IPR036735">
    <property type="entry name" value="NGN_dom_sf"/>
</dbReference>
<dbReference type="GO" id="GO:0001073">
    <property type="term" value="F:transcription antitermination factor activity, DNA binding"/>
    <property type="evidence" value="ECO:0007669"/>
    <property type="project" value="UniProtKB-UniRule"/>
</dbReference>
<gene>
    <name evidence="4 6" type="primary">rfaH</name>
    <name evidence="6" type="ORF">VEZ01S_01_00460</name>
</gene>
<keyword evidence="1 4" id="KW-0889">Transcription antitermination</keyword>
<name>U3AYH0_9VIBR</name>
<dbReference type="NCBIfam" id="NF006534">
    <property type="entry name" value="PRK09014.1"/>
    <property type="match status" value="1"/>
</dbReference>
<dbReference type="CDD" id="cd09892">
    <property type="entry name" value="NGN_SP_RfaH"/>
    <property type="match status" value="1"/>
</dbReference>
<dbReference type="SMART" id="SM00738">
    <property type="entry name" value="NGN"/>
    <property type="match status" value="1"/>
</dbReference>
<dbReference type="EMBL" id="BATM01000001">
    <property type="protein sequence ID" value="GAD78267.1"/>
    <property type="molecule type" value="Genomic_DNA"/>
</dbReference>
<evidence type="ECO:0000256" key="2">
    <source>
        <dbReference type="ARBA" id="ARBA00023015"/>
    </source>
</evidence>
<dbReference type="GO" id="GO:0006354">
    <property type="term" value="P:DNA-templated transcription elongation"/>
    <property type="evidence" value="ECO:0007669"/>
    <property type="project" value="InterPro"/>
</dbReference>
<feature type="domain" description="NusG-like N-terminal" evidence="5">
    <location>
        <begin position="1"/>
        <end position="101"/>
    </location>
</feature>
<dbReference type="eggNOG" id="COG0250">
    <property type="taxonomic scope" value="Bacteria"/>
</dbReference>
<proteinExistence type="inferred from homology"/>
<dbReference type="GO" id="GO:0003677">
    <property type="term" value="F:DNA binding"/>
    <property type="evidence" value="ECO:0007669"/>
    <property type="project" value="UniProtKB-UniRule"/>
</dbReference>
<dbReference type="Pfam" id="PF02357">
    <property type="entry name" value="NusG"/>
    <property type="match status" value="1"/>
</dbReference>
<keyword evidence="4" id="KW-0238">DNA-binding</keyword>
<dbReference type="Proteomes" id="UP000016562">
    <property type="component" value="Unassembled WGS sequence"/>
</dbReference>
<dbReference type="OrthoDB" id="9790639at2"/>
<dbReference type="InterPro" id="IPR010215">
    <property type="entry name" value="Transcription_antiterm_RfaH"/>
</dbReference>
<dbReference type="InterPro" id="IPR043425">
    <property type="entry name" value="NusG-like"/>
</dbReference>